<dbReference type="Proteomes" id="UP000287394">
    <property type="component" value="Chromosome"/>
</dbReference>
<sequence>MKIGIVTQKVVRGDGQGRVNYEIARYALSQGNDVTLITSAVDDSLLAAGAKWVPVRPRVRTPNIITAWEFAQRANTALKPIAGDLDIIHGNGCSLDLPHQVNAAHFVHGAWLKSPAHISHVRKDLYGAYQWTYTAVNARWERSVFQKARKVVAVSDGIRRELMEIGVPAERIEVIYNGVDLLEFHPGSEDRASLGLPKDVVLALFTGDIRSPRKNLDTVLKALVHAPGVHLAIGGKTDGSPYPQLAKDLGVGDRAHFLGFRRDVAKLMRAADLFVFPSRYEACSLAILEAMASGLPIVTASTAGATDLITQDLGVVLEDPNDEQALAKAIIDLSSDPQRRRSMGLAARGAAENHGWDSMAQSYLDVYGAIASKVRETRQPSIVGA</sequence>
<dbReference type="GO" id="GO:0016757">
    <property type="term" value="F:glycosyltransferase activity"/>
    <property type="evidence" value="ECO:0007669"/>
    <property type="project" value="InterPro"/>
</dbReference>
<dbReference type="Pfam" id="PF13439">
    <property type="entry name" value="Glyco_transf_4"/>
    <property type="match status" value="1"/>
</dbReference>
<dbReference type="SUPFAM" id="SSF53756">
    <property type="entry name" value="UDP-Glycosyltransferase/glycogen phosphorylase"/>
    <property type="match status" value="1"/>
</dbReference>
<dbReference type="PANTHER" id="PTHR12526:SF636">
    <property type="entry name" value="BLL3647 PROTEIN"/>
    <property type="match status" value="1"/>
</dbReference>
<protein>
    <submittedName>
        <fullName evidence="1">Glycosyl transferase</fullName>
    </submittedName>
</protein>
<dbReference type="EMBL" id="AP025739">
    <property type="protein sequence ID" value="BDI33116.1"/>
    <property type="molecule type" value="Genomic_DNA"/>
</dbReference>
<gene>
    <name evidence="1" type="ORF">CCAX7_51670</name>
</gene>
<organism evidence="1 2">
    <name type="scientific">Capsulimonas corticalis</name>
    <dbReference type="NCBI Taxonomy" id="2219043"/>
    <lineage>
        <taxon>Bacteria</taxon>
        <taxon>Bacillati</taxon>
        <taxon>Armatimonadota</taxon>
        <taxon>Armatimonadia</taxon>
        <taxon>Capsulimonadales</taxon>
        <taxon>Capsulimonadaceae</taxon>
        <taxon>Capsulimonas</taxon>
    </lineage>
</organism>
<keyword evidence="1" id="KW-0808">Transferase</keyword>
<dbReference type="InterPro" id="IPR001296">
    <property type="entry name" value="Glyco_trans_1"/>
</dbReference>
<dbReference type="KEGG" id="ccot:CCAX7_51670"/>
<dbReference type="AlphaFoldDB" id="A0A402CNY2"/>
<evidence type="ECO:0000313" key="2">
    <source>
        <dbReference type="Proteomes" id="UP000287394"/>
    </source>
</evidence>
<accession>A0A402CNY2</accession>
<name>A0A402CNY2_9BACT</name>
<reference evidence="1 2" key="1">
    <citation type="journal article" date="2019" name="Int. J. Syst. Evol. Microbiol.">
        <title>Capsulimonas corticalis gen. nov., sp. nov., an aerobic capsulated bacterium, of a novel bacterial order, Capsulimonadales ord. nov., of the class Armatimonadia of the phylum Armatimonadetes.</title>
        <authorList>
            <person name="Li J."/>
            <person name="Kudo C."/>
            <person name="Tonouchi A."/>
        </authorList>
    </citation>
    <scope>NUCLEOTIDE SEQUENCE [LARGE SCALE GENOMIC DNA]</scope>
    <source>
        <strain evidence="1 2">AX-7</strain>
    </source>
</reference>
<dbReference type="PANTHER" id="PTHR12526">
    <property type="entry name" value="GLYCOSYLTRANSFERASE"/>
    <property type="match status" value="1"/>
</dbReference>
<dbReference type="CDD" id="cd03801">
    <property type="entry name" value="GT4_PimA-like"/>
    <property type="match status" value="1"/>
</dbReference>
<dbReference type="InterPro" id="IPR028098">
    <property type="entry name" value="Glyco_trans_4-like_N"/>
</dbReference>
<proteinExistence type="predicted"/>
<dbReference type="Gene3D" id="3.40.50.2000">
    <property type="entry name" value="Glycogen Phosphorylase B"/>
    <property type="match status" value="2"/>
</dbReference>
<evidence type="ECO:0000313" key="1">
    <source>
        <dbReference type="EMBL" id="BDI33116.1"/>
    </source>
</evidence>
<dbReference type="Pfam" id="PF00534">
    <property type="entry name" value="Glycos_transf_1"/>
    <property type="match status" value="1"/>
</dbReference>
<keyword evidence="2" id="KW-1185">Reference proteome</keyword>
<dbReference type="RefSeq" id="WP_218025461.1">
    <property type="nucleotide sequence ID" value="NZ_AP025739.1"/>
</dbReference>